<comment type="similarity">
    <text evidence="1">Belongs to the WD repeat ESC family.</text>
</comment>
<dbReference type="Pfam" id="PF00400">
    <property type="entry name" value="WD40"/>
    <property type="match status" value="2"/>
</dbReference>
<dbReference type="HOGENOM" id="CLU_035513_0_0_1"/>
<name>A0A0C3F5Z8_PILCF</name>
<feature type="repeat" description="WD" evidence="6">
    <location>
        <begin position="241"/>
        <end position="274"/>
    </location>
</feature>
<evidence type="ECO:0000256" key="7">
    <source>
        <dbReference type="SAM" id="MobiDB-lite"/>
    </source>
</evidence>
<evidence type="ECO:0000256" key="4">
    <source>
        <dbReference type="ARBA" id="ARBA00023015"/>
    </source>
</evidence>
<protein>
    <submittedName>
        <fullName evidence="8">Uncharacterized protein</fullName>
    </submittedName>
</protein>
<evidence type="ECO:0000313" key="8">
    <source>
        <dbReference type="EMBL" id="KIM75434.1"/>
    </source>
</evidence>
<keyword evidence="3" id="KW-0677">Repeat</keyword>
<dbReference type="EMBL" id="KN833047">
    <property type="protein sequence ID" value="KIM75434.1"/>
    <property type="molecule type" value="Genomic_DNA"/>
</dbReference>
<keyword evidence="5" id="KW-0804">Transcription</keyword>
<dbReference type="InterPro" id="IPR001680">
    <property type="entry name" value="WD40_rpt"/>
</dbReference>
<dbReference type="InParanoid" id="A0A0C3F5Z8"/>
<evidence type="ECO:0000256" key="3">
    <source>
        <dbReference type="ARBA" id="ARBA00022737"/>
    </source>
</evidence>
<reference evidence="9" key="2">
    <citation type="submission" date="2015-01" db="EMBL/GenBank/DDBJ databases">
        <title>Evolutionary Origins and Diversification of the Mycorrhizal Mutualists.</title>
        <authorList>
            <consortium name="DOE Joint Genome Institute"/>
            <consortium name="Mycorrhizal Genomics Consortium"/>
            <person name="Kohler A."/>
            <person name="Kuo A."/>
            <person name="Nagy L.G."/>
            <person name="Floudas D."/>
            <person name="Copeland A."/>
            <person name="Barry K.W."/>
            <person name="Cichocki N."/>
            <person name="Veneault-Fourrey C."/>
            <person name="LaButti K."/>
            <person name="Lindquist E.A."/>
            <person name="Lipzen A."/>
            <person name="Lundell T."/>
            <person name="Morin E."/>
            <person name="Murat C."/>
            <person name="Riley R."/>
            <person name="Ohm R."/>
            <person name="Sun H."/>
            <person name="Tunlid A."/>
            <person name="Henrissat B."/>
            <person name="Grigoriev I.V."/>
            <person name="Hibbett D.S."/>
            <person name="Martin F."/>
        </authorList>
    </citation>
    <scope>NUCLEOTIDE SEQUENCE [LARGE SCALE GENOMIC DNA]</scope>
    <source>
        <strain evidence="9">F 1598</strain>
    </source>
</reference>
<dbReference type="InterPro" id="IPR036322">
    <property type="entry name" value="WD40_repeat_dom_sf"/>
</dbReference>
<dbReference type="InterPro" id="IPR051243">
    <property type="entry name" value="PcG_WD-repeat"/>
</dbReference>
<sequence length="520" mass="56877">MANIPKDPLGGGSDKSKPRRWYRTSADPPFRLAMKYSNETDAGPSSAVAIFPWSKDSLDMLWDGGLNTDEYLPSWQAMILEWSGVCAVGGRGRLVIYGLRHLPRLTSIYLPDQNDANIGGLAWAVRQELPFEPLLVFSAASFVYVFSVKTRTIIGTLRGHGGHITAIAVHPIHPYLFCSTSRDFTTRIYDLLLEPQQVPNNPHWPPGTGPSLAGAAHGLHMTEPEGEGMGRCVAVLSGGRSGGHLAAVLGAAFHPNQPLLATCGVDRVVKIWRLPPLDGDTLAREDKPLFSSSQIHKARVLSVTWVNQDILLTHSAPAMMRRQNDITDDIYEEAGTLVLWRWLSFDRFFPPNMPYQKVLRGCASDYQESASFKLISIYSLPTGTSNLHVYHSLTHEPIVLFPFANGIRMINVKHFSPRFSSGRPPFPLDEDEMVESMKNARLNDDDEDDNSSAMVSPPVPLLPVEWEINAGKTNSTDAIAYSEDIAVCAMGVGGGVIVGAGAKGSVWFWEGGTLQSGSGI</sequence>
<reference evidence="8 9" key="1">
    <citation type="submission" date="2014-04" db="EMBL/GenBank/DDBJ databases">
        <authorList>
            <consortium name="DOE Joint Genome Institute"/>
            <person name="Kuo A."/>
            <person name="Tarkka M."/>
            <person name="Buscot F."/>
            <person name="Kohler A."/>
            <person name="Nagy L.G."/>
            <person name="Floudas D."/>
            <person name="Copeland A."/>
            <person name="Barry K.W."/>
            <person name="Cichocki N."/>
            <person name="Veneault-Fourrey C."/>
            <person name="LaButti K."/>
            <person name="Lindquist E.A."/>
            <person name="Lipzen A."/>
            <person name="Lundell T."/>
            <person name="Morin E."/>
            <person name="Murat C."/>
            <person name="Sun H."/>
            <person name="Tunlid A."/>
            <person name="Henrissat B."/>
            <person name="Grigoriev I.V."/>
            <person name="Hibbett D.S."/>
            <person name="Martin F."/>
            <person name="Nordberg H.P."/>
            <person name="Cantor M.N."/>
            <person name="Hua S.X."/>
        </authorList>
    </citation>
    <scope>NUCLEOTIDE SEQUENCE [LARGE SCALE GENOMIC DNA]</scope>
    <source>
        <strain evidence="8 9">F 1598</strain>
    </source>
</reference>
<evidence type="ECO:0000256" key="6">
    <source>
        <dbReference type="PROSITE-ProRule" id="PRU00221"/>
    </source>
</evidence>
<keyword evidence="2 6" id="KW-0853">WD repeat</keyword>
<evidence type="ECO:0000313" key="9">
    <source>
        <dbReference type="Proteomes" id="UP000054166"/>
    </source>
</evidence>
<evidence type="ECO:0000256" key="2">
    <source>
        <dbReference type="ARBA" id="ARBA00022574"/>
    </source>
</evidence>
<dbReference type="Gene3D" id="2.130.10.10">
    <property type="entry name" value="YVTN repeat-like/Quinoprotein amine dehydrogenase"/>
    <property type="match status" value="1"/>
</dbReference>
<dbReference type="AlphaFoldDB" id="A0A0C3F5Z8"/>
<dbReference type="OrthoDB" id="7318948at2759"/>
<dbReference type="PANTHER" id="PTHR10253">
    <property type="entry name" value="POLYCOMB PROTEIN"/>
    <property type="match status" value="1"/>
</dbReference>
<accession>A0A0C3F5Z8</accession>
<keyword evidence="4" id="KW-0805">Transcription regulation</keyword>
<keyword evidence="9" id="KW-1185">Reference proteome</keyword>
<dbReference type="STRING" id="765440.A0A0C3F5Z8"/>
<gene>
    <name evidence="8" type="ORF">PILCRDRAFT_827357</name>
</gene>
<dbReference type="PROSITE" id="PS50082">
    <property type="entry name" value="WD_REPEATS_2"/>
    <property type="match status" value="1"/>
</dbReference>
<evidence type="ECO:0000256" key="5">
    <source>
        <dbReference type="ARBA" id="ARBA00023163"/>
    </source>
</evidence>
<feature type="region of interest" description="Disordered" evidence="7">
    <location>
        <begin position="1"/>
        <end position="23"/>
    </location>
</feature>
<proteinExistence type="inferred from homology"/>
<dbReference type="SMART" id="SM00320">
    <property type="entry name" value="WD40"/>
    <property type="match status" value="2"/>
</dbReference>
<dbReference type="PROSITE" id="PS50294">
    <property type="entry name" value="WD_REPEATS_REGION"/>
    <property type="match status" value="1"/>
</dbReference>
<dbReference type="InterPro" id="IPR015943">
    <property type="entry name" value="WD40/YVTN_repeat-like_dom_sf"/>
</dbReference>
<organism evidence="8 9">
    <name type="scientific">Piloderma croceum (strain F 1598)</name>
    <dbReference type="NCBI Taxonomy" id="765440"/>
    <lineage>
        <taxon>Eukaryota</taxon>
        <taxon>Fungi</taxon>
        <taxon>Dikarya</taxon>
        <taxon>Basidiomycota</taxon>
        <taxon>Agaricomycotina</taxon>
        <taxon>Agaricomycetes</taxon>
        <taxon>Agaricomycetidae</taxon>
        <taxon>Atheliales</taxon>
        <taxon>Atheliaceae</taxon>
        <taxon>Piloderma</taxon>
    </lineage>
</organism>
<dbReference type="SUPFAM" id="SSF50978">
    <property type="entry name" value="WD40 repeat-like"/>
    <property type="match status" value="1"/>
</dbReference>
<evidence type="ECO:0000256" key="1">
    <source>
        <dbReference type="ARBA" id="ARBA00008075"/>
    </source>
</evidence>
<dbReference type="Proteomes" id="UP000054166">
    <property type="component" value="Unassembled WGS sequence"/>
</dbReference>